<name>A0A317QP12_9ACTN</name>
<dbReference type="EMBL" id="QGTX01000001">
    <property type="protein sequence ID" value="PWW24694.1"/>
    <property type="molecule type" value="Genomic_DNA"/>
</dbReference>
<proteinExistence type="predicted"/>
<dbReference type="OrthoDB" id="5194285at2"/>
<sequence length="99" mass="9742">MLTTIGLLVLNTAIAVNSLRATELRTANAEKAEEVQELEQQVVSGNTPAQLAAAAVAAGLVPAGAAGHLVLGEDGAAVLRGAPEPAPVPETPGAPEGEG</sequence>
<evidence type="ECO:0000313" key="3">
    <source>
        <dbReference type="Proteomes" id="UP000246661"/>
    </source>
</evidence>
<comment type="caution">
    <text evidence="2">The sequence shown here is derived from an EMBL/GenBank/DDBJ whole genome shotgun (WGS) entry which is preliminary data.</text>
</comment>
<evidence type="ECO:0000256" key="1">
    <source>
        <dbReference type="SAM" id="MobiDB-lite"/>
    </source>
</evidence>
<dbReference type="Proteomes" id="UP000246661">
    <property type="component" value="Unassembled WGS sequence"/>
</dbReference>
<gene>
    <name evidence="2" type="ORF">JD79_03883</name>
</gene>
<keyword evidence="3" id="KW-1185">Reference proteome</keyword>
<protein>
    <recommendedName>
        <fullName evidence="4">Cell division protein FtsL</fullName>
    </recommendedName>
</protein>
<dbReference type="RefSeq" id="WP_110006808.1">
    <property type="nucleotide sequence ID" value="NZ_QGTX01000001.1"/>
</dbReference>
<evidence type="ECO:0008006" key="4">
    <source>
        <dbReference type="Google" id="ProtNLM"/>
    </source>
</evidence>
<accession>A0A317QP12</accession>
<organism evidence="2 3">
    <name type="scientific">Geodermatophilus normandii</name>
    <dbReference type="NCBI Taxonomy" id="1137989"/>
    <lineage>
        <taxon>Bacteria</taxon>
        <taxon>Bacillati</taxon>
        <taxon>Actinomycetota</taxon>
        <taxon>Actinomycetes</taxon>
        <taxon>Geodermatophilales</taxon>
        <taxon>Geodermatophilaceae</taxon>
        <taxon>Geodermatophilus</taxon>
    </lineage>
</organism>
<evidence type="ECO:0000313" key="2">
    <source>
        <dbReference type="EMBL" id="PWW24694.1"/>
    </source>
</evidence>
<dbReference type="AlphaFoldDB" id="A0A317QP12"/>
<feature type="region of interest" description="Disordered" evidence="1">
    <location>
        <begin position="80"/>
        <end position="99"/>
    </location>
</feature>
<reference evidence="3" key="1">
    <citation type="submission" date="2018-05" db="EMBL/GenBank/DDBJ databases">
        <authorList>
            <person name="Klenk H.-P."/>
            <person name="Huntemann M."/>
            <person name="Clum A."/>
            <person name="Pillay M."/>
            <person name="Palaniappan K."/>
            <person name="Varghese N."/>
            <person name="Mikhailova N."/>
            <person name="Stamatis D."/>
            <person name="Reddy T."/>
            <person name="Daum C."/>
            <person name="Shapiro N."/>
            <person name="Ivanova N."/>
            <person name="Kyrpides N."/>
            <person name="Woyke T."/>
        </authorList>
    </citation>
    <scope>NUCLEOTIDE SEQUENCE [LARGE SCALE GENOMIC DNA]</scope>
    <source>
        <strain evidence="3">DSM 45417</strain>
    </source>
</reference>